<protein>
    <submittedName>
        <fullName evidence="13">Sodium/proton antiporter, CPA1 family</fullName>
    </submittedName>
</protein>
<keyword evidence="2" id="KW-0813">Transport</keyword>
<feature type="transmembrane region" description="Helical" evidence="10">
    <location>
        <begin position="117"/>
        <end position="137"/>
    </location>
</feature>
<feature type="transmembrane region" description="Helical" evidence="10">
    <location>
        <begin position="364"/>
        <end position="388"/>
    </location>
</feature>
<feature type="transmembrane region" description="Helical" evidence="10">
    <location>
        <begin position="25"/>
        <end position="47"/>
    </location>
</feature>
<organism evidence="13 14">
    <name type="scientific">Afifella marina DSM 2698</name>
    <dbReference type="NCBI Taxonomy" id="1120955"/>
    <lineage>
        <taxon>Bacteria</taxon>
        <taxon>Pseudomonadati</taxon>
        <taxon>Pseudomonadota</taxon>
        <taxon>Alphaproteobacteria</taxon>
        <taxon>Hyphomicrobiales</taxon>
        <taxon>Afifellaceae</taxon>
        <taxon>Afifella</taxon>
    </lineage>
</organism>
<dbReference type="Pfam" id="PF02254">
    <property type="entry name" value="TrkA_N"/>
    <property type="match status" value="1"/>
</dbReference>
<dbReference type="InterPro" id="IPR003148">
    <property type="entry name" value="RCK_N"/>
</dbReference>
<evidence type="ECO:0000259" key="12">
    <source>
        <dbReference type="Pfam" id="PF02254"/>
    </source>
</evidence>
<sequence length="621" mass="67520">MHDIITEIALIGATGIAAQWLSWRFSLPAIVVLSLAGLLIGPGLGLIDPESDFGDFLRPIIAVAVAIILFEGGLTLHFHEIRETSMGVRRLVLLGGPLAFLLGTIAAHFVGDLSWPTATVLSGLFVVTGPTVIMPLLRQARLAQRPASLLRWEAIINDPIGALFAVLAFEVILINHHEQAFSDFAMSIVAAAVVALAGAYLLGRGLVTVFSRGWVPEYLKVPLILAAVLVAYAATDLLVAEAGLVAVTVLGITLGNSRIASLDELKRFKETMTVLLVSGVFVLLTATLTWADLTALNWRLAAFIVVLLLVVRPLSVLVATIGSGLKLSERLLVGWIAPRGIVAVAVAGLFGTELAAIGVDDGPLMVPITFALVFVTVVVHGFTLPWLARHLGLAADRRSGILVVGASNFTKALTARLKEMKIPTMVADRNWSRLRLLRQTEIPTYYGEILSEPAEFSVEFNRYDYLIAATDNDAYNALVCTDFGPHFGRTDVFQIGRQRDEDSGSKKNMAVTVGGRPLLASGVSYWELERRLSSGWKIQSTPLTKEYTFEDYRNERGDDLEILLYVAPDGSLFFAEQAQERAASNAGRILAMVPPETENQDRTTEKSVRRKVQRETDKTKT</sequence>
<dbReference type="Proteomes" id="UP000199347">
    <property type="component" value="Unassembled WGS sequence"/>
</dbReference>
<keyword evidence="3" id="KW-0050">Antiport</keyword>
<feature type="transmembrane region" description="Helical" evidence="10">
    <location>
        <begin position="59"/>
        <end position="79"/>
    </location>
</feature>
<keyword evidence="4" id="KW-1003">Cell membrane</keyword>
<evidence type="ECO:0000256" key="7">
    <source>
        <dbReference type="ARBA" id="ARBA00023065"/>
    </source>
</evidence>
<evidence type="ECO:0000256" key="5">
    <source>
        <dbReference type="ARBA" id="ARBA00022692"/>
    </source>
</evidence>
<proteinExistence type="predicted"/>
<dbReference type="InterPro" id="IPR036291">
    <property type="entry name" value="NAD(P)-bd_dom_sf"/>
</dbReference>
<evidence type="ECO:0000256" key="2">
    <source>
        <dbReference type="ARBA" id="ARBA00022448"/>
    </source>
</evidence>
<dbReference type="RefSeq" id="WP_092811048.1">
    <property type="nucleotide sequence ID" value="NZ_FMVW01000002.1"/>
</dbReference>
<dbReference type="PANTHER" id="PTHR32507:SF0">
    <property type="entry name" value="NA(+)_H(+) ANTIPORTER 2-RELATED"/>
    <property type="match status" value="1"/>
</dbReference>
<feature type="transmembrane region" description="Helical" evidence="10">
    <location>
        <begin position="297"/>
        <end position="319"/>
    </location>
</feature>
<feature type="domain" description="Cation/H+ exchanger transmembrane" evidence="11">
    <location>
        <begin position="21"/>
        <end position="389"/>
    </location>
</feature>
<feature type="transmembrane region" description="Helical" evidence="10">
    <location>
        <begin position="184"/>
        <end position="203"/>
    </location>
</feature>
<feature type="transmembrane region" description="Helical" evidence="10">
    <location>
        <begin position="91"/>
        <end position="111"/>
    </location>
</feature>
<dbReference type="GO" id="GO:0015297">
    <property type="term" value="F:antiporter activity"/>
    <property type="evidence" value="ECO:0007669"/>
    <property type="project" value="UniProtKB-KW"/>
</dbReference>
<evidence type="ECO:0000313" key="14">
    <source>
        <dbReference type="Proteomes" id="UP000199347"/>
    </source>
</evidence>
<keyword evidence="8 10" id="KW-0472">Membrane</keyword>
<gene>
    <name evidence="13" type="ORF">SAMN03080610_01463</name>
</gene>
<dbReference type="Gene3D" id="1.20.1530.20">
    <property type="match status" value="1"/>
</dbReference>
<dbReference type="Gene3D" id="3.40.50.720">
    <property type="entry name" value="NAD(P)-binding Rossmann-like Domain"/>
    <property type="match status" value="1"/>
</dbReference>
<dbReference type="GO" id="GO:0006813">
    <property type="term" value="P:potassium ion transport"/>
    <property type="evidence" value="ECO:0007669"/>
    <property type="project" value="InterPro"/>
</dbReference>
<dbReference type="SUPFAM" id="SSF51735">
    <property type="entry name" value="NAD(P)-binding Rossmann-fold domains"/>
    <property type="match status" value="1"/>
</dbReference>
<keyword evidence="14" id="KW-1185">Reference proteome</keyword>
<feature type="compositionally biased region" description="Basic and acidic residues" evidence="9">
    <location>
        <begin position="599"/>
        <end position="621"/>
    </location>
</feature>
<comment type="subcellular location">
    <subcellularLocation>
        <location evidence="1">Cell membrane</location>
        <topology evidence="1">Multi-pass membrane protein</topology>
    </subcellularLocation>
</comment>
<evidence type="ECO:0000256" key="10">
    <source>
        <dbReference type="SAM" id="Phobius"/>
    </source>
</evidence>
<dbReference type="AlphaFoldDB" id="A0A1G5N566"/>
<feature type="transmembrane region" description="Helical" evidence="10">
    <location>
        <begin position="331"/>
        <end position="352"/>
    </location>
</feature>
<feature type="region of interest" description="Disordered" evidence="9">
    <location>
        <begin position="591"/>
        <end position="621"/>
    </location>
</feature>
<dbReference type="OrthoDB" id="570124at2"/>
<evidence type="ECO:0000313" key="13">
    <source>
        <dbReference type="EMBL" id="SCZ32048.1"/>
    </source>
</evidence>
<evidence type="ECO:0000256" key="1">
    <source>
        <dbReference type="ARBA" id="ARBA00004651"/>
    </source>
</evidence>
<evidence type="ECO:0000256" key="6">
    <source>
        <dbReference type="ARBA" id="ARBA00022989"/>
    </source>
</evidence>
<evidence type="ECO:0000256" key="3">
    <source>
        <dbReference type="ARBA" id="ARBA00022449"/>
    </source>
</evidence>
<evidence type="ECO:0000256" key="8">
    <source>
        <dbReference type="ARBA" id="ARBA00023136"/>
    </source>
</evidence>
<feature type="transmembrane region" description="Helical" evidence="10">
    <location>
        <begin position="215"/>
        <end position="234"/>
    </location>
</feature>
<feature type="transmembrane region" description="Helical" evidence="10">
    <location>
        <begin position="272"/>
        <end position="291"/>
    </location>
</feature>
<dbReference type="InterPro" id="IPR038770">
    <property type="entry name" value="Na+/solute_symporter_sf"/>
</dbReference>
<keyword evidence="6 10" id="KW-1133">Transmembrane helix</keyword>
<dbReference type="GO" id="GO:1902600">
    <property type="term" value="P:proton transmembrane transport"/>
    <property type="evidence" value="ECO:0007669"/>
    <property type="project" value="InterPro"/>
</dbReference>
<name>A0A1G5N566_AFIMA</name>
<dbReference type="InterPro" id="IPR006153">
    <property type="entry name" value="Cation/H_exchanger_TM"/>
</dbReference>
<evidence type="ECO:0000256" key="9">
    <source>
        <dbReference type="SAM" id="MobiDB-lite"/>
    </source>
</evidence>
<dbReference type="STRING" id="1120955.SAMN03080610_01463"/>
<reference evidence="13 14" key="1">
    <citation type="submission" date="2016-10" db="EMBL/GenBank/DDBJ databases">
        <authorList>
            <person name="de Groot N.N."/>
        </authorList>
    </citation>
    <scope>NUCLEOTIDE SEQUENCE [LARGE SCALE GENOMIC DNA]</scope>
    <source>
        <strain evidence="13 14">DSM 2698</strain>
    </source>
</reference>
<accession>A0A1G5N566</accession>
<dbReference type="GO" id="GO:0005886">
    <property type="term" value="C:plasma membrane"/>
    <property type="evidence" value="ECO:0007669"/>
    <property type="project" value="UniProtKB-SubCell"/>
</dbReference>
<dbReference type="Pfam" id="PF00999">
    <property type="entry name" value="Na_H_Exchanger"/>
    <property type="match status" value="1"/>
</dbReference>
<keyword evidence="7" id="KW-0406">Ion transport</keyword>
<feature type="transmembrane region" description="Helical" evidence="10">
    <location>
        <begin position="240"/>
        <end position="260"/>
    </location>
</feature>
<dbReference type="PANTHER" id="PTHR32507">
    <property type="entry name" value="NA(+)/H(+) ANTIPORTER 1"/>
    <property type="match status" value="1"/>
</dbReference>
<feature type="transmembrane region" description="Helical" evidence="10">
    <location>
        <begin position="149"/>
        <end position="172"/>
    </location>
</feature>
<feature type="domain" description="RCK N-terminal" evidence="12">
    <location>
        <begin position="401"/>
        <end position="481"/>
    </location>
</feature>
<keyword evidence="5 10" id="KW-0812">Transmembrane</keyword>
<dbReference type="EMBL" id="FMVW01000002">
    <property type="protein sequence ID" value="SCZ32048.1"/>
    <property type="molecule type" value="Genomic_DNA"/>
</dbReference>
<evidence type="ECO:0000259" key="11">
    <source>
        <dbReference type="Pfam" id="PF00999"/>
    </source>
</evidence>
<evidence type="ECO:0000256" key="4">
    <source>
        <dbReference type="ARBA" id="ARBA00022475"/>
    </source>
</evidence>